<proteinExistence type="inferred from homology"/>
<dbReference type="PANTHER" id="PTHR24020:SF87">
    <property type="entry name" value="COLLAGEN ALPHA-1(VI) CHAIN-LIKE"/>
    <property type="match status" value="1"/>
</dbReference>
<evidence type="ECO:0000256" key="7">
    <source>
        <dbReference type="ARBA" id="ARBA00022837"/>
    </source>
</evidence>
<dbReference type="InterPro" id="IPR036465">
    <property type="entry name" value="vWFA_dom_sf"/>
</dbReference>
<dbReference type="GO" id="GO:0016020">
    <property type="term" value="C:membrane"/>
    <property type="evidence" value="ECO:0007669"/>
    <property type="project" value="UniProtKB-SubCell"/>
</dbReference>
<name>A0A1A6GC54_NEOLE</name>
<comment type="subcellular location">
    <subcellularLocation>
        <location evidence="1">Membrane</location>
        <topology evidence="1">Single-pass type I membrane protein</topology>
    </subcellularLocation>
</comment>
<evidence type="ECO:0000256" key="6">
    <source>
        <dbReference type="ARBA" id="ARBA00022737"/>
    </source>
</evidence>
<dbReference type="STRING" id="56216.A0A1A6GC54"/>
<dbReference type="GO" id="GO:0007229">
    <property type="term" value="P:integrin-mediated signaling pathway"/>
    <property type="evidence" value="ECO:0007669"/>
    <property type="project" value="UniProtKB-KW"/>
</dbReference>
<keyword evidence="10" id="KW-0401">Integrin</keyword>
<dbReference type="InterPro" id="IPR002035">
    <property type="entry name" value="VWF_A"/>
</dbReference>
<dbReference type="Pfam" id="PF00092">
    <property type="entry name" value="VWA"/>
    <property type="match status" value="1"/>
</dbReference>
<dbReference type="PANTHER" id="PTHR24020">
    <property type="entry name" value="COLLAGEN ALPHA"/>
    <property type="match status" value="1"/>
</dbReference>
<evidence type="ECO:0000256" key="10">
    <source>
        <dbReference type="ARBA" id="ARBA00023037"/>
    </source>
</evidence>
<dbReference type="SUPFAM" id="SSF69318">
    <property type="entry name" value="Integrin alpha N-terminal domain"/>
    <property type="match status" value="1"/>
</dbReference>
<gene>
    <name evidence="17" type="ORF">A6R68_07998</name>
</gene>
<dbReference type="PROSITE" id="PS50234">
    <property type="entry name" value="VWFA"/>
    <property type="match status" value="1"/>
</dbReference>
<evidence type="ECO:0000256" key="9">
    <source>
        <dbReference type="ARBA" id="ARBA00022989"/>
    </source>
</evidence>
<evidence type="ECO:0000256" key="2">
    <source>
        <dbReference type="ARBA" id="ARBA00008054"/>
    </source>
</evidence>
<keyword evidence="9" id="KW-1133">Transmembrane helix</keyword>
<dbReference type="GO" id="GO:0046872">
    <property type="term" value="F:metal ion binding"/>
    <property type="evidence" value="ECO:0007669"/>
    <property type="project" value="UniProtKB-KW"/>
</dbReference>
<dbReference type="PRINTS" id="PR00453">
    <property type="entry name" value="VWFADOMAIN"/>
</dbReference>
<dbReference type="SMART" id="SM00327">
    <property type="entry name" value="VWA"/>
    <property type="match status" value="1"/>
</dbReference>
<keyword evidence="7" id="KW-0106">Calcium</keyword>
<keyword evidence="11" id="KW-0472">Membrane</keyword>
<dbReference type="PROSITE" id="PS51470">
    <property type="entry name" value="FG_GAP"/>
    <property type="match status" value="2"/>
</dbReference>
<feature type="non-terminal residue" evidence="17">
    <location>
        <position position="1"/>
    </location>
</feature>
<keyword evidence="3" id="KW-0812">Transmembrane</keyword>
<keyword evidence="8" id="KW-0130">Cell adhesion</keyword>
<evidence type="ECO:0000256" key="14">
    <source>
        <dbReference type="ARBA" id="ARBA00023180"/>
    </source>
</evidence>
<evidence type="ECO:0000313" key="18">
    <source>
        <dbReference type="Proteomes" id="UP000092124"/>
    </source>
</evidence>
<feature type="domain" description="VWFA" evidence="16">
    <location>
        <begin position="139"/>
        <end position="317"/>
    </location>
</feature>
<evidence type="ECO:0000256" key="5">
    <source>
        <dbReference type="ARBA" id="ARBA00022729"/>
    </source>
</evidence>
<evidence type="ECO:0000259" key="16">
    <source>
        <dbReference type="PROSITE" id="PS50234"/>
    </source>
</evidence>
<dbReference type="Proteomes" id="UP000092124">
    <property type="component" value="Unassembled WGS sequence"/>
</dbReference>
<dbReference type="GO" id="GO:0007155">
    <property type="term" value="P:cell adhesion"/>
    <property type="evidence" value="ECO:0007669"/>
    <property type="project" value="UniProtKB-KW"/>
</dbReference>
<dbReference type="InterPro" id="IPR028994">
    <property type="entry name" value="Integrin_alpha_N"/>
</dbReference>
<dbReference type="FunFam" id="3.40.50.410:FF:000067">
    <property type="entry name" value="Integrin alpha M"/>
    <property type="match status" value="1"/>
</dbReference>
<dbReference type="SUPFAM" id="SSF53300">
    <property type="entry name" value="vWA-like"/>
    <property type="match status" value="1"/>
</dbReference>
<sequence>LASCDGFNLDVEKPIVFREDAAGFGQTVVQFGGSRLVVGAPLEVVAVNQTGQLYDCAPATGMCQPILLPIPLEVVNVSLGLSLVAATNHSQLLACGPTAKRACSKNTYAKGFCLLLGSSLQYIQAVPATLPECPVQDMDIAFLIDGSGSIDQSDFSQMKAFVKALMGRFASTSTSFSLMQYSNILKTHFTFTQFWSSSNPQSLVDAIVQLHGLTFTATGIQKVVKELFHSKNGARKNAKKILIVITDGQKYRDPLKYSDVIPQAEKANIIRYAIGVGDAFREPTALQELNTIGSAPPQDHVFKVGSFVALGNIQKQLQEKIFAIEGTQSTTSSSFQHEMSQEGFSSALTMDGPVLGAVGSFSWSGGAFLYPPNMRPTFINMSQENVDMRDAYLGKRGCGKRRGGTSCLKTGETLVTPPHWPFGRGSTAWFWAPLATSTRGRLSSLPRNPGNGGPSLKSAEHRLVWKKPEWSLRVGSVARVEKEEMKGFGGPWGTVVLGEGQDLAQRGHL</sequence>
<dbReference type="OrthoDB" id="5317514at2759"/>
<feature type="non-terminal residue" evidence="17">
    <location>
        <position position="509"/>
    </location>
</feature>
<evidence type="ECO:0000313" key="17">
    <source>
        <dbReference type="EMBL" id="OBS63444.1"/>
    </source>
</evidence>
<keyword evidence="18" id="KW-1185">Reference proteome</keyword>
<evidence type="ECO:0000256" key="4">
    <source>
        <dbReference type="ARBA" id="ARBA00022723"/>
    </source>
</evidence>
<keyword evidence="5" id="KW-0732">Signal</keyword>
<dbReference type="EMBL" id="LZPO01099884">
    <property type="protein sequence ID" value="OBS63444.1"/>
    <property type="molecule type" value="Genomic_DNA"/>
</dbReference>
<organism evidence="17 18">
    <name type="scientific">Neotoma lepida</name>
    <name type="common">Desert woodrat</name>
    <dbReference type="NCBI Taxonomy" id="56216"/>
    <lineage>
        <taxon>Eukaryota</taxon>
        <taxon>Metazoa</taxon>
        <taxon>Chordata</taxon>
        <taxon>Craniata</taxon>
        <taxon>Vertebrata</taxon>
        <taxon>Euteleostomi</taxon>
        <taxon>Mammalia</taxon>
        <taxon>Eutheria</taxon>
        <taxon>Euarchontoglires</taxon>
        <taxon>Glires</taxon>
        <taxon>Rodentia</taxon>
        <taxon>Myomorpha</taxon>
        <taxon>Muroidea</taxon>
        <taxon>Cricetidae</taxon>
        <taxon>Neotominae</taxon>
        <taxon>Neotoma</taxon>
    </lineage>
</organism>
<comment type="similarity">
    <text evidence="2">Belongs to the integrin alpha chain family.</text>
</comment>
<keyword evidence="13" id="KW-0675">Receptor</keyword>
<comment type="caution">
    <text evidence="17">The sequence shown here is derived from an EMBL/GenBank/DDBJ whole genome shotgun (WGS) entry which is preliminary data.</text>
</comment>
<protein>
    <recommendedName>
        <fullName evidence="16">VWFA domain-containing protein</fullName>
    </recommendedName>
</protein>
<reference evidence="17 18" key="1">
    <citation type="submission" date="2016-06" db="EMBL/GenBank/DDBJ databases">
        <title>The Draft Genome Sequence and Annotation of the Desert Woodrat Neotoma lepida.</title>
        <authorList>
            <person name="Campbell M."/>
            <person name="Oakeson K.F."/>
            <person name="Yandell M."/>
            <person name="Halpert J.R."/>
            <person name="Dearing D."/>
        </authorList>
    </citation>
    <scope>NUCLEOTIDE SEQUENCE [LARGE SCALE GENOMIC DNA]</scope>
    <source>
        <strain evidence="17">417</strain>
        <tissue evidence="17">Liver</tissue>
    </source>
</reference>
<dbReference type="AlphaFoldDB" id="A0A1A6GC54"/>
<keyword evidence="12" id="KW-1015">Disulfide bond</keyword>
<evidence type="ECO:0000256" key="12">
    <source>
        <dbReference type="ARBA" id="ARBA00023157"/>
    </source>
</evidence>
<feature type="repeat" description="FG-GAP" evidence="15">
    <location>
        <begin position="328"/>
        <end position="379"/>
    </location>
</feature>
<keyword evidence="4" id="KW-0479">Metal-binding</keyword>
<evidence type="ECO:0000256" key="3">
    <source>
        <dbReference type="ARBA" id="ARBA00022692"/>
    </source>
</evidence>
<evidence type="ECO:0000256" key="11">
    <source>
        <dbReference type="ARBA" id="ARBA00023136"/>
    </source>
</evidence>
<dbReference type="InterPro" id="IPR013519">
    <property type="entry name" value="Int_alpha_beta-p"/>
</dbReference>
<dbReference type="InterPro" id="IPR050525">
    <property type="entry name" value="ECM_Assembly_Org"/>
</dbReference>
<evidence type="ECO:0000256" key="15">
    <source>
        <dbReference type="PROSITE-ProRule" id="PRU00803"/>
    </source>
</evidence>
<evidence type="ECO:0000256" key="8">
    <source>
        <dbReference type="ARBA" id="ARBA00022889"/>
    </source>
</evidence>
<dbReference type="Gene3D" id="3.40.50.410">
    <property type="entry name" value="von Willebrand factor, type A domain"/>
    <property type="match status" value="1"/>
</dbReference>
<keyword evidence="6" id="KW-0677">Repeat</keyword>
<dbReference type="CDD" id="cd01469">
    <property type="entry name" value="vWA_integrins_alpha_subunit"/>
    <property type="match status" value="1"/>
</dbReference>
<feature type="repeat" description="FG-GAP" evidence="15">
    <location>
        <begin position="8"/>
        <end position="65"/>
    </location>
</feature>
<evidence type="ECO:0000256" key="13">
    <source>
        <dbReference type="ARBA" id="ARBA00023170"/>
    </source>
</evidence>
<accession>A0A1A6GC54</accession>
<keyword evidence="14" id="KW-0325">Glycoprotein</keyword>
<evidence type="ECO:0000256" key="1">
    <source>
        <dbReference type="ARBA" id="ARBA00004479"/>
    </source>
</evidence>